<proteinExistence type="predicted"/>
<dbReference type="Proteomes" id="UP000199054">
    <property type="component" value="Unassembled WGS sequence"/>
</dbReference>
<protein>
    <submittedName>
        <fullName evidence="2">Nitrous oxidase accessory protein</fullName>
    </submittedName>
</protein>
<dbReference type="SMART" id="SM00710">
    <property type="entry name" value="PbH1"/>
    <property type="match status" value="9"/>
</dbReference>
<dbReference type="EMBL" id="FODE01000064">
    <property type="protein sequence ID" value="SEO30453.1"/>
    <property type="molecule type" value="Genomic_DNA"/>
</dbReference>
<dbReference type="NCBIfam" id="TIGR04247">
    <property type="entry name" value="NosD_copper_fam"/>
    <property type="match status" value="1"/>
</dbReference>
<reference evidence="2 3" key="1">
    <citation type="submission" date="2016-10" db="EMBL/GenBank/DDBJ databases">
        <authorList>
            <person name="de Groot N.N."/>
        </authorList>
    </citation>
    <scope>NUCLEOTIDE SEQUENCE [LARGE SCALE GENOMIC DNA]</scope>
    <source>
        <strain evidence="2 3">DSM 8512</strain>
    </source>
</reference>
<dbReference type="InterPro" id="IPR007742">
    <property type="entry name" value="NosD_dom"/>
</dbReference>
<organism evidence="2 3">
    <name type="scientific">Paracoccus alcaliphilus</name>
    <dbReference type="NCBI Taxonomy" id="34002"/>
    <lineage>
        <taxon>Bacteria</taxon>
        <taxon>Pseudomonadati</taxon>
        <taxon>Pseudomonadota</taxon>
        <taxon>Alphaproteobacteria</taxon>
        <taxon>Rhodobacterales</taxon>
        <taxon>Paracoccaceae</taxon>
        <taxon>Paracoccus</taxon>
    </lineage>
</organism>
<feature type="domain" description="Carbohydrate-binding/sugar hydrolysis" evidence="1">
    <location>
        <begin position="196"/>
        <end position="361"/>
    </location>
</feature>
<dbReference type="InterPro" id="IPR022441">
    <property type="entry name" value="Para_beta_helix_rpt-2"/>
</dbReference>
<accession>A0A1H8NM43</accession>
<dbReference type="InterPro" id="IPR026464">
    <property type="entry name" value="NosD_copper_fam"/>
</dbReference>
<dbReference type="InterPro" id="IPR006626">
    <property type="entry name" value="PbH1"/>
</dbReference>
<dbReference type="Gene3D" id="2.160.20.10">
    <property type="entry name" value="Single-stranded right-handed beta-helix, Pectin lyase-like"/>
    <property type="match status" value="2"/>
</dbReference>
<dbReference type="RefSeq" id="WP_090617571.1">
    <property type="nucleotide sequence ID" value="NZ_CP067124.1"/>
</dbReference>
<evidence type="ECO:0000259" key="1">
    <source>
        <dbReference type="SMART" id="SM00722"/>
    </source>
</evidence>
<evidence type="ECO:0000313" key="3">
    <source>
        <dbReference type="Proteomes" id="UP000199054"/>
    </source>
</evidence>
<dbReference type="InterPro" id="IPR012334">
    <property type="entry name" value="Pectin_lyas_fold"/>
</dbReference>
<evidence type="ECO:0000313" key="2">
    <source>
        <dbReference type="EMBL" id="SEO30453.1"/>
    </source>
</evidence>
<dbReference type="OrthoDB" id="9767990at2"/>
<name>A0A1H8NM43_9RHOB</name>
<dbReference type="InterPro" id="IPR011050">
    <property type="entry name" value="Pectin_lyase_fold/virulence"/>
</dbReference>
<dbReference type="STRING" id="34002.SAMN04489859_10646"/>
<dbReference type="Pfam" id="PF05048">
    <property type="entry name" value="NosD"/>
    <property type="match status" value="1"/>
</dbReference>
<feature type="domain" description="Carbohydrate-binding/sugar hydrolysis" evidence="1">
    <location>
        <begin position="42"/>
        <end position="190"/>
    </location>
</feature>
<dbReference type="AlphaFoldDB" id="A0A1H8NM43"/>
<dbReference type="InterPro" id="IPR006633">
    <property type="entry name" value="Carb-bd_sugar_hydrolysis-dom"/>
</dbReference>
<dbReference type="SUPFAM" id="SSF51126">
    <property type="entry name" value="Pectin lyase-like"/>
    <property type="match status" value="1"/>
</dbReference>
<gene>
    <name evidence="2" type="ORF">SAMN04489859_10646</name>
</gene>
<dbReference type="SMART" id="SM00722">
    <property type="entry name" value="CASH"/>
    <property type="match status" value="2"/>
</dbReference>
<keyword evidence="3" id="KW-1185">Reference proteome</keyword>
<sequence>MRLLPAPILGLILGLLLSSPLAAGEREVMPGAGRLAQAIAGAAPGDVLRLTEGTYSGPVTIDRPLTITGPRGAVVDGGGAGSVVTIDAPDVMLSGFTVTGSGHLNQDLDAGVKILREAHRARIEGLLVTGNMHGIDVHGGHDARVIGNQIIGTRNPRMNERGNGIYVWNSPGTLVQGNAIRYGRDGIFSNTSKDSTYRGNTFRDLRFAVHFMYTHRTEVIDNISIGNHLGFAIMNSDRAVVRGNLSLGDREHGVMLNYTNNSDITGNLVRGGTKKCIFIYNAHKNLIWDNRFQDCGIGIHFTAGSERNVLTSNAFIANREQVKYVGTRHMEWSHEGIGNYWSDHAAFDLNGDLIADGTYRPNDLMDHILWSQPAAALLTGSPAVQLIRWSQSSFPATLPGGVTDSAPLMRALTIPVPDDIAALEAAAAGRWTKGNFDDIDLDDLSSH</sequence>
<dbReference type="NCBIfam" id="TIGR03804">
    <property type="entry name" value="para_beta_helix"/>
    <property type="match status" value="1"/>
</dbReference>